<proteinExistence type="predicted"/>
<dbReference type="EMBL" id="JABANM010016695">
    <property type="protein sequence ID" value="KAF4729009.1"/>
    <property type="molecule type" value="Genomic_DNA"/>
</dbReference>
<evidence type="ECO:0000313" key="3">
    <source>
        <dbReference type="Proteomes" id="UP000553632"/>
    </source>
</evidence>
<protein>
    <submittedName>
        <fullName evidence="1">Lysine-specific histone demethylase 1B</fullName>
    </submittedName>
</protein>
<keyword evidence="1" id="KW-0808">Transferase</keyword>
<sequence length="125" mass="13636">MEPTVRLFRLPLPARMLAAAAGVRPWALGRRCVSSTSASPVADFVDALEGAERRVPEWYNPEFVKLHEKVVQYLPSASLEGELLPLMKAVSAMHGFGLSELVSAIETRLISLLEGLHAPSLDRAT</sequence>
<dbReference type="GO" id="GO:0008168">
    <property type="term" value="F:methyltransferase activity"/>
    <property type="evidence" value="ECO:0007669"/>
    <property type="project" value="UniProtKB-KW"/>
</dbReference>
<dbReference type="Proteomes" id="UP000574390">
    <property type="component" value="Unassembled WGS sequence"/>
</dbReference>
<evidence type="ECO:0000313" key="2">
    <source>
        <dbReference type="EMBL" id="KAF4729009.1"/>
    </source>
</evidence>
<keyword evidence="3" id="KW-1185">Reference proteome</keyword>
<dbReference type="EMBL" id="JABANO010025487">
    <property type="protein sequence ID" value="KAF4720133.1"/>
    <property type="molecule type" value="Genomic_DNA"/>
</dbReference>
<dbReference type="AlphaFoldDB" id="A0A7J6RHQ8"/>
<evidence type="ECO:0000313" key="1">
    <source>
        <dbReference type="EMBL" id="KAF4720133.1"/>
    </source>
</evidence>
<evidence type="ECO:0000313" key="4">
    <source>
        <dbReference type="Proteomes" id="UP000574390"/>
    </source>
</evidence>
<organism evidence="1 3">
    <name type="scientific">Perkinsus olseni</name>
    <name type="common">Perkinsus atlanticus</name>
    <dbReference type="NCBI Taxonomy" id="32597"/>
    <lineage>
        <taxon>Eukaryota</taxon>
        <taxon>Sar</taxon>
        <taxon>Alveolata</taxon>
        <taxon>Perkinsozoa</taxon>
        <taxon>Perkinsea</taxon>
        <taxon>Perkinsida</taxon>
        <taxon>Perkinsidae</taxon>
        <taxon>Perkinsus</taxon>
    </lineage>
</organism>
<accession>A0A7J6RHQ8</accession>
<comment type="caution">
    <text evidence="1">The sequence shown here is derived from an EMBL/GenBank/DDBJ whole genome shotgun (WGS) entry which is preliminary data.</text>
</comment>
<dbReference type="Proteomes" id="UP000553632">
    <property type="component" value="Unassembled WGS sequence"/>
</dbReference>
<dbReference type="GO" id="GO:0032259">
    <property type="term" value="P:methylation"/>
    <property type="evidence" value="ECO:0007669"/>
    <property type="project" value="UniProtKB-KW"/>
</dbReference>
<keyword evidence="1" id="KW-0489">Methyltransferase</keyword>
<gene>
    <name evidence="1" type="primary">KDM1B_7</name>
    <name evidence="2" type="synonym">KDM1B_5</name>
    <name evidence="2" type="ORF">FOZ62_016004</name>
    <name evidence="1" type="ORF">FOZ63_030072</name>
</gene>
<reference evidence="3 4" key="1">
    <citation type="submission" date="2020-04" db="EMBL/GenBank/DDBJ databases">
        <title>Perkinsus olseni comparative genomics.</title>
        <authorList>
            <person name="Bogema D.R."/>
        </authorList>
    </citation>
    <scope>NUCLEOTIDE SEQUENCE [LARGE SCALE GENOMIC DNA]</scope>
    <source>
        <strain evidence="2">ATCC PRA-205</strain>
        <strain evidence="1 3">ATCC PRA-207</strain>
    </source>
</reference>
<name>A0A7J6RHQ8_PEROL</name>